<dbReference type="AlphaFoldDB" id="A0A4V5UUW8"/>
<reference evidence="2 3" key="1">
    <citation type="submission" date="2019-05" db="EMBL/GenBank/DDBJ databases">
        <title>Panacibacter sp. strain 17mud1-8 Genome sequencing and assembly.</title>
        <authorList>
            <person name="Chhetri G."/>
        </authorList>
    </citation>
    <scope>NUCLEOTIDE SEQUENCE [LARGE SCALE GENOMIC DNA]</scope>
    <source>
        <strain evidence="2 3">17mud1-8</strain>
    </source>
</reference>
<protein>
    <submittedName>
        <fullName evidence="2">Uncharacterized protein</fullName>
    </submittedName>
</protein>
<evidence type="ECO:0000256" key="1">
    <source>
        <dbReference type="SAM" id="SignalP"/>
    </source>
</evidence>
<feature type="signal peptide" evidence="1">
    <location>
        <begin position="1"/>
        <end position="17"/>
    </location>
</feature>
<name>A0A4V5UUW8_9BACT</name>
<dbReference type="EMBL" id="SZQL01000021">
    <property type="protein sequence ID" value="TKK65403.1"/>
    <property type="molecule type" value="Genomic_DNA"/>
</dbReference>
<keyword evidence="3" id="KW-1185">Reference proteome</keyword>
<organism evidence="2 3">
    <name type="scientific">Ilyomonas limi</name>
    <dbReference type="NCBI Taxonomy" id="2575867"/>
    <lineage>
        <taxon>Bacteria</taxon>
        <taxon>Pseudomonadati</taxon>
        <taxon>Bacteroidota</taxon>
        <taxon>Chitinophagia</taxon>
        <taxon>Chitinophagales</taxon>
        <taxon>Chitinophagaceae</taxon>
        <taxon>Ilyomonas</taxon>
    </lineage>
</organism>
<proteinExistence type="predicted"/>
<accession>A0A4V5UUW8</accession>
<gene>
    <name evidence="2" type="ORF">FC093_20040</name>
</gene>
<dbReference type="RefSeq" id="WP_137263601.1">
    <property type="nucleotide sequence ID" value="NZ_SZQL01000021.1"/>
</dbReference>
<evidence type="ECO:0000313" key="3">
    <source>
        <dbReference type="Proteomes" id="UP000305848"/>
    </source>
</evidence>
<dbReference type="Proteomes" id="UP000305848">
    <property type="component" value="Unassembled WGS sequence"/>
</dbReference>
<evidence type="ECO:0000313" key="2">
    <source>
        <dbReference type="EMBL" id="TKK65403.1"/>
    </source>
</evidence>
<comment type="caution">
    <text evidence="2">The sequence shown here is derived from an EMBL/GenBank/DDBJ whole genome shotgun (WGS) entry which is preliminary data.</text>
</comment>
<keyword evidence="1" id="KW-0732">Signal</keyword>
<sequence length="60" mass="6711">MKNYIFYVAFLCLTAWAGNHLNTKVPPPSPLPAVKSDSSSITKLQEYPAAVYTRAYIHPQ</sequence>
<feature type="chain" id="PRO_5020947316" evidence="1">
    <location>
        <begin position="18"/>
        <end position="60"/>
    </location>
</feature>